<evidence type="ECO:0000256" key="2">
    <source>
        <dbReference type="ARBA" id="ARBA00004236"/>
    </source>
</evidence>
<evidence type="ECO:0000256" key="3">
    <source>
        <dbReference type="ARBA" id="ARBA00012438"/>
    </source>
</evidence>
<dbReference type="PANTHER" id="PTHR43304">
    <property type="entry name" value="PHYTOCHROME-LIKE PROTEIN CPH1"/>
    <property type="match status" value="1"/>
</dbReference>
<dbReference type="InterPro" id="IPR003594">
    <property type="entry name" value="HATPase_dom"/>
</dbReference>
<evidence type="ECO:0000256" key="7">
    <source>
        <dbReference type="ARBA" id="ARBA00022741"/>
    </source>
</evidence>
<dbReference type="InterPro" id="IPR013767">
    <property type="entry name" value="PAS_fold"/>
</dbReference>
<dbReference type="SMART" id="SM00387">
    <property type="entry name" value="HATPase_c"/>
    <property type="match status" value="1"/>
</dbReference>
<comment type="caution">
    <text evidence="16">The sequence shown here is derived from an EMBL/GenBank/DDBJ whole genome shotgun (WGS) entry which is preliminary data.</text>
</comment>
<evidence type="ECO:0000256" key="4">
    <source>
        <dbReference type="ARBA" id="ARBA00022475"/>
    </source>
</evidence>
<evidence type="ECO:0000256" key="5">
    <source>
        <dbReference type="ARBA" id="ARBA00022553"/>
    </source>
</evidence>
<reference evidence="16 17" key="1">
    <citation type="submission" date="2019-07" db="EMBL/GenBank/DDBJ databases">
        <title>Whole genome shotgun sequence of Cyclobacterium qasimii NBRC 106168.</title>
        <authorList>
            <person name="Hosoyama A."/>
            <person name="Uohara A."/>
            <person name="Ohji S."/>
            <person name="Ichikawa N."/>
        </authorList>
    </citation>
    <scope>NUCLEOTIDE SEQUENCE [LARGE SCALE GENOMIC DNA]</scope>
    <source>
        <strain evidence="16 17">NBRC 106168</strain>
    </source>
</reference>
<dbReference type="Gene3D" id="1.10.287.130">
    <property type="match status" value="1"/>
</dbReference>
<dbReference type="Pfam" id="PF02518">
    <property type="entry name" value="HATPase_c"/>
    <property type="match status" value="1"/>
</dbReference>
<feature type="domain" description="PAS" evidence="14">
    <location>
        <begin position="44"/>
        <end position="117"/>
    </location>
</feature>
<dbReference type="SMART" id="SM00388">
    <property type="entry name" value="HisKA"/>
    <property type="match status" value="1"/>
</dbReference>
<organism evidence="16 17">
    <name type="scientific">Cyclobacterium qasimii</name>
    <dbReference type="NCBI Taxonomy" id="1350429"/>
    <lineage>
        <taxon>Bacteria</taxon>
        <taxon>Pseudomonadati</taxon>
        <taxon>Bacteroidota</taxon>
        <taxon>Cytophagia</taxon>
        <taxon>Cytophagales</taxon>
        <taxon>Cyclobacteriaceae</taxon>
        <taxon>Cyclobacterium</taxon>
    </lineage>
</organism>
<feature type="domain" description="PAC" evidence="15">
    <location>
        <begin position="122"/>
        <end position="174"/>
    </location>
</feature>
<dbReference type="EC" id="2.7.13.3" evidence="3"/>
<dbReference type="InterPro" id="IPR052162">
    <property type="entry name" value="Sensor_kinase/Photoreceptor"/>
</dbReference>
<dbReference type="PROSITE" id="PS50109">
    <property type="entry name" value="HIS_KIN"/>
    <property type="match status" value="1"/>
</dbReference>
<feature type="domain" description="PAC" evidence="15">
    <location>
        <begin position="257"/>
        <end position="309"/>
    </location>
</feature>
<feature type="domain" description="Histidine kinase" evidence="13">
    <location>
        <begin position="457"/>
        <end position="675"/>
    </location>
</feature>
<dbReference type="GO" id="GO:0005886">
    <property type="term" value="C:plasma membrane"/>
    <property type="evidence" value="ECO:0007669"/>
    <property type="project" value="UniProtKB-SubCell"/>
</dbReference>
<keyword evidence="11" id="KW-0472">Membrane</keyword>
<dbReference type="Gene3D" id="3.30.565.10">
    <property type="entry name" value="Histidine kinase-like ATPase, C-terminal domain"/>
    <property type="match status" value="1"/>
</dbReference>
<evidence type="ECO:0000256" key="10">
    <source>
        <dbReference type="ARBA" id="ARBA00023012"/>
    </source>
</evidence>
<dbReference type="InterPro" id="IPR003661">
    <property type="entry name" value="HisK_dim/P_dom"/>
</dbReference>
<dbReference type="InterPro" id="IPR000700">
    <property type="entry name" value="PAS-assoc_C"/>
</dbReference>
<protein>
    <recommendedName>
        <fullName evidence="3">histidine kinase</fullName>
        <ecNumber evidence="3">2.7.13.3</ecNumber>
    </recommendedName>
</protein>
<accession>A0A512C6B0</accession>
<dbReference type="GO" id="GO:0000155">
    <property type="term" value="F:phosphorelay sensor kinase activity"/>
    <property type="evidence" value="ECO:0007669"/>
    <property type="project" value="InterPro"/>
</dbReference>
<proteinExistence type="predicted"/>
<evidence type="ECO:0000256" key="1">
    <source>
        <dbReference type="ARBA" id="ARBA00000085"/>
    </source>
</evidence>
<dbReference type="Pfam" id="PF00512">
    <property type="entry name" value="HisKA"/>
    <property type="match status" value="1"/>
</dbReference>
<dbReference type="PANTHER" id="PTHR43304:SF1">
    <property type="entry name" value="PAC DOMAIN-CONTAINING PROTEIN"/>
    <property type="match status" value="1"/>
</dbReference>
<dbReference type="InterPro" id="IPR036097">
    <property type="entry name" value="HisK_dim/P_sf"/>
</dbReference>
<dbReference type="CDD" id="cd00130">
    <property type="entry name" value="PAS"/>
    <property type="match status" value="3"/>
</dbReference>
<keyword evidence="6" id="KW-0808">Transferase</keyword>
<dbReference type="EMBL" id="BJYV01000001">
    <property type="protein sequence ID" value="GEO19617.1"/>
    <property type="molecule type" value="Genomic_DNA"/>
</dbReference>
<dbReference type="GO" id="GO:0005524">
    <property type="term" value="F:ATP binding"/>
    <property type="evidence" value="ECO:0007669"/>
    <property type="project" value="UniProtKB-KW"/>
</dbReference>
<evidence type="ECO:0000256" key="9">
    <source>
        <dbReference type="ARBA" id="ARBA00022840"/>
    </source>
</evidence>
<dbReference type="Gene3D" id="3.30.450.20">
    <property type="entry name" value="PAS domain"/>
    <property type="match status" value="3"/>
</dbReference>
<dbReference type="InterPro" id="IPR004358">
    <property type="entry name" value="Sig_transdc_His_kin-like_C"/>
</dbReference>
<dbReference type="AlphaFoldDB" id="A0A512C6B0"/>
<dbReference type="Pfam" id="PF13426">
    <property type="entry name" value="PAS_9"/>
    <property type="match status" value="1"/>
</dbReference>
<comment type="catalytic activity">
    <reaction evidence="1">
        <text>ATP + protein L-histidine = ADP + protein N-phospho-L-histidine.</text>
        <dbReference type="EC" id="2.7.13.3"/>
    </reaction>
</comment>
<dbReference type="InterPro" id="IPR000014">
    <property type="entry name" value="PAS"/>
</dbReference>
<keyword evidence="12" id="KW-0175">Coiled coil</keyword>
<dbReference type="Proteomes" id="UP000321301">
    <property type="component" value="Unassembled WGS sequence"/>
</dbReference>
<dbReference type="PROSITE" id="PS50112">
    <property type="entry name" value="PAS"/>
    <property type="match status" value="2"/>
</dbReference>
<dbReference type="SUPFAM" id="SSF47384">
    <property type="entry name" value="Homodimeric domain of signal transducing histidine kinase"/>
    <property type="match status" value="1"/>
</dbReference>
<keyword evidence="9" id="KW-0067">ATP-binding</keyword>
<evidence type="ECO:0000313" key="17">
    <source>
        <dbReference type="Proteomes" id="UP000321301"/>
    </source>
</evidence>
<evidence type="ECO:0000256" key="6">
    <source>
        <dbReference type="ARBA" id="ARBA00022679"/>
    </source>
</evidence>
<keyword evidence="4" id="KW-1003">Cell membrane</keyword>
<evidence type="ECO:0000259" key="13">
    <source>
        <dbReference type="PROSITE" id="PS50109"/>
    </source>
</evidence>
<dbReference type="SUPFAM" id="SSF55874">
    <property type="entry name" value="ATPase domain of HSP90 chaperone/DNA topoisomerase II/histidine kinase"/>
    <property type="match status" value="1"/>
</dbReference>
<dbReference type="Pfam" id="PF00989">
    <property type="entry name" value="PAS"/>
    <property type="match status" value="1"/>
</dbReference>
<dbReference type="InterPro" id="IPR001610">
    <property type="entry name" value="PAC"/>
</dbReference>
<evidence type="ECO:0000256" key="8">
    <source>
        <dbReference type="ARBA" id="ARBA00022777"/>
    </source>
</evidence>
<dbReference type="RefSeq" id="WP_146946877.1">
    <property type="nucleotide sequence ID" value="NZ_BJYV01000001.1"/>
</dbReference>
<keyword evidence="5" id="KW-0597">Phosphoprotein</keyword>
<sequence length="685" mass="78733">MNYKDKTKEELIKELQKLEKTNDALRISLEKKNNNGIPKEKGLEENSFRLMVQNSADVIWTLDNNYRYTYVSPSISKLRGLLPEEAVDEKIQDTISLDSQEDFYEAIAKLKNEVKNKSYGSVTVEVKQNHKSGHIIWVEIAINACFNDQGEKIGYIGVSREITQRKIAEIELLENQGRYHTLTENMKEVVWSIDTQTLLIDYVSPSIIQLLGYAPEEILSKPIANLFTSATFSFVHDQVNKAIVNFNKNGSEKDNHYQTEIELLRKDNTTVWVEMTSRFVKSRVTGHLEMYCRTRNITERKLSEQALTSSLERFDRLVSLVPVGVYIFWIRANLHMEFEYVSDRWREIHDISPDQVMDDVAHVNKKIHKDDIDHFISANKEAARDHKPFGWVGRFIIKGELRWLRIESIPIGYENGDIRWFGVTQDITERYNAAEAVRQNELKLRDLNAQKDKFFSIIAHDLKNPFNSIMGLSQLLIEQINEKDYDGIEEYAGYIKTSTQKAMNLLVNLLEWARSQTGRDTFNPEEVDLVDLIEENKLLFDANSKHKSISLKIDLPDELKVFVDRQMISTVIRNLISNAIKFTKEGKGVLIAAKTNGENILVTVKDEGVGIATDRLEKLFRIDSSVSTPDTNNETGTGLGLILCKEFVEKHGGSIWVESERFKGSTFYFTLPNNENLELNLKSPS</sequence>
<dbReference type="NCBIfam" id="TIGR00229">
    <property type="entry name" value="sensory_box"/>
    <property type="match status" value="2"/>
</dbReference>
<evidence type="ECO:0000256" key="12">
    <source>
        <dbReference type="SAM" id="Coils"/>
    </source>
</evidence>
<keyword evidence="8" id="KW-0418">Kinase</keyword>
<feature type="coiled-coil region" evidence="12">
    <location>
        <begin position="1"/>
        <end position="35"/>
    </location>
</feature>
<dbReference type="SMART" id="SM00086">
    <property type="entry name" value="PAC"/>
    <property type="match status" value="3"/>
</dbReference>
<name>A0A512C6B0_9BACT</name>
<dbReference type="FunFam" id="3.30.565.10:FF:000023">
    <property type="entry name" value="PAS domain-containing sensor histidine kinase"/>
    <property type="match status" value="1"/>
</dbReference>
<dbReference type="InterPro" id="IPR035965">
    <property type="entry name" value="PAS-like_dom_sf"/>
</dbReference>
<dbReference type="GO" id="GO:0006355">
    <property type="term" value="P:regulation of DNA-templated transcription"/>
    <property type="evidence" value="ECO:0007669"/>
    <property type="project" value="InterPro"/>
</dbReference>
<dbReference type="InterPro" id="IPR013655">
    <property type="entry name" value="PAS_fold_3"/>
</dbReference>
<dbReference type="SMART" id="SM00091">
    <property type="entry name" value="PAS"/>
    <property type="match status" value="3"/>
</dbReference>
<evidence type="ECO:0000259" key="15">
    <source>
        <dbReference type="PROSITE" id="PS50113"/>
    </source>
</evidence>
<evidence type="ECO:0000256" key="11">
    <source>
        <dbReference type="ARBA" id="ARBA00023136"/>
    </source>
</evidence>
<feature type="domain" description="PAS" evidence="14">
    <location>
        <begin position="175"/>
        <end position="246"/>
    </location>
</feature>
<keyword evidence="7" id="KW-0547">Nucleotide-binding</keyword>
<keyword evidence="17" id="KW-1185">Reference proteome</keyword>
<dbReference type="SUPFAM" id="SSF55785">
    <property type="entry name" value="PYP-like sensor domain (PAS domain)"/>
    <property type="match status" value="3"/>
</dbReference>
<dbReference type="CDD" id="cd00082">
    <property type="entry name" value="HisKA"/>
    <property type="match status" value="1"/>
</dbReference>
<keyword evidence="10" id="KW-0902">Two-component regulatory system</keyword>
<evidence type="ECO:0000313" key="16">
    <source>
        <dbReference type="EMBL" id="GEO19617.1"/>
    </source>
</evidence>
<evidence type="ECO:0000259" key="14">
    <source>
        <dbReference type="PROSITE" id="PS50112"/>
    </source>
</evidence>
<feature type="domain" description="PAC" evidence="15">
    <location>
        <begin position="385"/>
        <end position="439"/>
    </location>
</feature>
<dbReference type="PRINTS" id="PR00344">
    <property type="entry name" value="BCTRLSENSOR"/>
</dbReference>
<comment type="subcellular location">
    <subcellularLocation>
        <location evidence="2">Cell membrane</location>
    </subcellularLocation>
</comment>
<dbReference type="Pfam" id="PF08447">
    <property type="entry name" value="PAS_3"/>
    <property type="match status" value="1"/>
</dbReference>
<dbReference type="PROSITE" id="PS50113">
    <property type="entry name" value="PAC"/>
    <property type="match status" value="3"/>
</dbReference>
<dbReference type="InterPro" id="IPR036890">
    <property type="entry name" value="HATPase_C_sf"/>
</dbReference>
<gene>
    <name evidence="16" type="ORF">CQA01_01510</name>
</gene>
<dbReference type="InterPro" id="IPR005467">
    <property type="entry name" value="His_kinase_dom"/>
</dbReference>